<organism evidence="1 2">
    <name type="scientific">Desulfosarcina ovata subsp. sediminis</name>
    <dbReference type="NCBI Taxonomy" id="885957"/>
    <lineage>
        <taxon>Bacteria</taxon>
        <taxon>Pseudomonadati</taxon>
        <taxon>Thermodesulfobacteriota</taxon>
        <taxon>Desulfobacteria</taxon>
        <taxon>Desulfobacterales</taxon>
        <taxon>Desulfosarcinaceae</taxon>
        <taxon>Desulfosarcina</taxon>
    </lineage>
</organism>
<dbReference type="AlphaFoldDB" id="A0A5K8A250"/>
<sequence>MSKEVETPEKTEPTASFQELVRTHREKHGGTLAAAMQATVKKHPEAHQAFLAAGESLDGGADDTDDDFLTLVEQCQAMRKCSRTEAMQRIARSHPNVHREYIEQANSKEG</sequence>
<accession>A0A5K8A250</accession>
<evidence type="ECO:0000313" key="2">
    <source>
        <dbReference type="Proteomes" id="UP000425960"/>
    </source>
</evidence>
<reference evidence="1 2" key="1">
    <citation type="submission" date="2019-11" db="EMBL/GenBank/DDBJ databases">
        <title>Comparative genomics of hydrocarbon-degrading Desulfosarcina strains.</title>
        <authorList>
            <person name="Watanabe M."/>
            <person name="Kojima H."/>
            <person name="Fukui M."/>
        </authorList>
    </citation>
    <scope>NUCLEOTIDE SEQUENCE [LARGE SCALE GENOMIC DNA]</scope>
    <source>
        <strain evidence="1 2">28bB2T</strain>
    </source>
</reference>
<dbReference type="RefSeq" id="WP_155325853.1">
    <property type="nucleotide sequence ID" value="NZ_AP021876.1"/>
</dbReference>
<name>A0A5K8A250_9BACT</name>
<evidence type="ECO:0000313" key="1">
    <source>
        <dbReference type="EMBL" id="BBO86629.1"/>
    </source>
</evidence>
<proteinExistence type="predicted"/>
<gene>
    <name evidence="1" type="ORF">DSCO28_71950</name>
</gene>
<dbReference type="Proteomes" id="UP000425960">
    <property type="component" value="Chromosome"/>
</dbReference>
<dbReference type="KEGG" id="dov:DSCO28_71950"/>
<dbReference type="EMBL" id="AP021876">
    <property type="protein sequence ID" value="BBO86629.1"/>
    <property type="molecule type" value="Genomic_DNA"/>
</dbReference>
<protein>
    <submittedName>
        <fullName evidence="1">Uncharacterized protein</fullName>
    </submittedName>
</protein>